<evidence type="ECO:0000256" key="1">
    <source>
        <dbReference type="ARBA" id="ARBA00023015"/>
    </source>
</evidence>
<comment type="caution">
    <text evidence="5">The sequence shown here is derived from an EMBL/GenBank/DDBJ whole genome shotgun (WGS) entry which is preliminary data.</text>
</comment>
<dbReference type="SUPFAM" id="SSF46785">
    <property type="entry name" value="Winged helix' DNA-binding domain"/>
    <property type="match status" value="1"/>
</dbReference>
<dbReference type="EMBL" id="SRJC01000006">
    <property type="protein sequence ID" value="TGB01420.1"/>
    <property type="molecule type" value="Genomic_DNA"/>
</dbReference>
<dbReference type="InterPro" id="IPR036390">
    <property type="entry name" value="WH_DNA-bd_sf"/>
</dbReference>
<evidence type="ECO:0000313" key="5">
    <source>
        <dbReference type="EMBL" id="TGB01420.1"/>
    </source>
</evidence>
<sequence length="124" mass="14296">MGIDFQPDKPIYQQLIDRLAGEIIRGLRKPGDKLPSVREYAVETGVNANTIQRVYRKMEQMNIAESRRGQGTFVTEDTGKLHELREKMKETYIHSFVQDMSDLGFTLEEMSEGLAHYQEGEQDD</sequence>
<evidence type="ECO:0000259" key="4">
    <source>
        <dbReference type="PROSITE" id="PS50949"/>
    </source>
</evidence>
<reference evidence="5 6" key="1">
    <citation type="journal article" date="2003" name="Int. J. Syst. Evol. Microbiol.">
        <title>Halobacillus salinus sp. nov., isolated from a salt lake on the coast of the East Sea in Korea.</title>
        <authorList>
            <person name="Yoon J.H."/>
            <person name="Kang K.H."/>
            <person name="Park Y.H."/>
        </authorList>
    </citation>
    <scope>NUCLEOTIDE SEQUENCE [LARGE SCALE GENOMIC DNA]</scope>
    <source>
        <strain evidence="5 6">HSL-3</strain>
    </source>
</reference>
<dbReference type="Proteomes" id="UP000297982">
    <property type="component" value="Unassembled WGS sequence"/>
</dbReference>
<dbReference type="RefSeq" id="WP_135328451.1">
    <property type="nucleotide sequence ID" value="NZ_SRJC01000006.1"/>
</dbReference>
<dbReference type="GO" id="GO:0003677">
    <property type="term" value="F:DNA binding"/>
    <property type="evidence" value="ECO:0007669"/>
    <property type="project" value="UniProtKB-KW"/>
</dbReference>
<gene>
    <name evidence="5" type="ORF">E4663_16575</name>
</gene>
<organism evidence="5 6">
    <name type="scientific">Halobacillus salinus</name>
    <dbReference type="NCBI Taxonomy" id="192814"/>
    <lineage>
        <taxon>Bacteria</taxon>
        <taxon>Bacillati</taxon>
        <taxon>Bacillota</taxon>
        <taxon>Bacilli</taxon>
        <taxon>Bacillales</taxon>
        <taxon>Bacillaceae</taxon>
        <taxon>Halobacillus</taxon>
    </lineage>
</organism>
<keyword evidence="1" id="KW-0805">Transcription regulation</keyword>
<evidence type="ECO:0000256" key="2">
    <source>
        <dbReference type="ARBA" id="ARBA00023125"/>
    </source>
</evidence>
<dbReference type="CDD" id="cd07377">
    <property type="entry name" value="WHTH_GntR"/>
    <property type="match status" value="1"/>
</dbReference>
<keyword evidence="6" id="KW-1185">Reference proteome</keyword>
<keyword evidence="2" id="KW-0238">DNA-binding</keyword>
<evidence type="ECO:0000313" key="6">
    <source>
        <dbReference type="Proteomes" id="UP000297982"/>
    </source>
</evidence>
<dbReference type="STRING" id="192814.GCA_900166575_00098"/>
<dbReference type="PROSITE" id="PS50949">
    <property type="entry name" value="HTH_GNTR"/>
    <property type="match status" value="1"/>
</dbReference>
<dbReference type="PANTHER" id="PTHR38445">
    <property type="entry name" value="HTH-TYPE TRANSCRIPTIONAL REPRESSOR YTRA"/>
    <property type="match status" value="1"/>
</dbReference>
<dbReference type="AlphaFoldDB" id="A0A4Z0GUV4"/>
<accession>A0A4Z0GUV4</accession>
<dbReference type="Gene3D" id="1.10.10.10">
    <property type="entry name" value="Winged helix-like DNA-binding domain superfamily/Winged helix DNA-binding domain"/>
    <property type="match status" value="1"/>
</dbReference>
<dbReference type="GO" id="GO:0003700">
    <property type="term" value="F:DNA-binding transcription factor activity"/>
    <property type="evidence" value="ECO:0007669"/>
    <property type="project" value="InterPro"/>
</dbReference>
<keyword evidence="3" id="KW-0804">Transcription</keyword>
<dbReference type="Pfam" id="PF00392">
    <property type="entry name" value="GntR"/>
    <property type="match status" value="1"/>
</dbReference>
<dbReference type="SMART" id="SM00345">
    <property type="entry name" value="HTH_GNTR"/>
    <property type="match status" value="1"/>
</dbReference>
<protein>
    <submittedName>
        <fullName evidence="5">GntR family transcriptional regulator</fullName>
    </submittedName>
</protein>
<dbReference type="InterPro" id="IPR000524">
    <property type="entry name" value="Tscrpt_reg_HTH_GntR"/>
</dbReference>
<proteinExistence type="predicted"/>
<name>A0A4Z0GUV4_9BACI</name>
<evidence type="ECO:0000256" key="3">
    <source>
        <dbReference type="ARBA" id="ARBA00023163"/>
    </source>
</evidence>
<dbReference type="PANTHER" id="PTHR38445:SF6">
    <property type="entry name" value="GNTR-FAMILY TRANSCRIPTIONAL REGULATOR"/>
    <property type="match status" value="1"/>
</dbReference>
<feature type="domain" description="HTH gntR-type" evidence="4">
    <location>
        <begin position="9"/>
        <end position="77"/>
    </location>
</feature>
<dbReference type="InterPro" id="IPR036388">
    <property type="entry name" value="WH-like_DNA-bd_sf"/>
</dbReference>